<evidence type="ECO:0000313" key="3">
    <source>
        <dbReference type="Proteomes" id="UP000243459"/>
    </source>
</evidence>
<dbReference type="FunFam" id="1.10.8.60:FF:000030">
    <property type="entry name" value="replication factor C subunit 3"/>
    <property type="match status" value="1"/>
</dbReference>
<dbReference type="InterPro" id="IPR008921">
    <property type="entry name" value="DNA_pol3_clamp-load_cplx_C"/>
</dbReference>
<dbReference type="SUPFAM" id="SSF52540">
    <property type="entry name" value="P-loop containing nucleoside triphosphate hydrolases"/>
    <property type="match status" value="1"/>
</dbReference>
<dbReference type="Gene3D" id="1.20.272.10">
    <property type="match status" value="1"/>
</dbReference>
<reference evidence="3" key="1">
    <citation type="journal article" date="2017" name="Nat. Commun.">
        <title>The asparagus genome sheds light on the origin and evolution of a young Y chromosome.</title>
        <authorList>
            <person name="Harkess A."/>
            <person name="Zhou J."/>
            <person name="Xu C."/>
            <person name="Bowers J.E."/>
            <person name="Van der Hulst R."/>
            <person name="Ayyampalayam S."/>
            <person name="Mercati F."/>
            <person name="Riccardi P."/>
            <person name="McKain M.R."/>
            <person name="Kakrana A."/>
            <person name="Tang H."/>
            <person name="Ray J."/>
            <person name="Groenendijk J."/>
            <person name="Arikit S."/>
            <person name="Mathioni S.M."/>
            <person name="Nakano M."/>
            <person name="Shan H."/>
            <person name="Telgmann-Rauber A."/>
            <person name="Kanno A."/>
            <person name="Yue Z."/>
            <person name="Chen H."/>
            <person name="Li W."/>
            <person name="Chen Y."/>
            <person name="Xu X."/>
            <person name="Zhang Y."/>
            <person name="Luo S."/>
            <person name="Chen H."/>
            <person name="Gao J."/>
            <person name="Mao Z."/>
            <person name="Pires J.C."/>
            <person name="Luo M."/>
            <person name="Kudrna D."/>
            <person name="Wing R.A."/>
            <person name="Meyers B.C."/>
            <person name="Yi K."/>
            <person name="Kong H."/>
            <person name="Lavrijsen P."/>
            <person name="Sunseri F."/>
            <person name="Falavigna A."/>
            <person name="Ye Y."/>
            <person name="Leebens-Mack J.H."/>
            <person name="Chen G."/>
        </authorList>
    </citation>
    <scope>NUCLEOTIDE SEQUENCE [LARGE SCALE GENOMIC DNA]</scope>
    <source>
        <strain evidence="3">cv. DH0086</strain>
    </source>
</reference>
<dbReference type="Gene3D" id="3.40.50.300">
    <property type="entry name" value="P-loop containing nucleotide triphosphate hydrolases"/>
    <property type="match status" value="1"/>
</dbReference>
<keyword evidence="3" id="KW-1185">Reference proteome</keyword>
<dbReference type="InterPro" id="IPR050238">
    <property type="entry name" value="DNA_Rep/Repair_Clamp_Loader"/>
</dbReference>
<protein>
    <recommendedName>
        <fullName evidence="4">Replication factor C C-terminal domain-containing protein</fullName>
    </recommendedName>
</protein>
<evidence type="ECO:0008006" key="4">
    <source>
        <dbReference type="Google" id="ProtNLM"/>
    </source>
</evidence>
<dbReference type="GO" id="GO:0006281">
    <property type="term" value="P:DNA repair"/>
    <property type="evidence" value="ECO:0007669"/>
    <property type="project" value="TreeGrafter"/>
</dbReference>
<dbReference type="Pfam" id="PF21960">
    <property type="entry name" value="RCF1-5-like_lid"/>
    <property type="match status" value="1"/>
</dbReference>
<accession>A0A5P1EMB1</accession>
<feature type="compositionally biased region" description="Basic and acidic residues" evidence="1">
    <location>
        <begin position="281"/>
        <end position="297"/>
    </location>
</feature>
<dbReference type="GO" id="GO:0005634">
    <property type="term" value="C:nucleus"/>
    <property type="evidence" value="ECO:0007669"/>
    <property type="project" value="TreeGrafter"/>
</dbReference>
<name>A0A5P1EMB1_ASPOF</name>
<feature type="compositionally biased region" description="Basic and acidic residues" evidence="1">
    <location>
        <begin position="204"/>
        <end position="221"/>
    </location>
</feature>
<organism evidence="2 3">
    <name type="scientific">Asparagus officinalis</name>
    <name type="common">Garden asparagus</name>
    <dbReference type="NCBI Taxonomy" id="4686"/>
    <lineage>
        <taxon>Eukaryota</taxon>
        <taxon>Viridiplantae</taxon>
        <taxon>Streptophyta</taxon>
        <taxon>Embryophyta</taxon>
        <taxon>Tracheophyta</taxon>
        <taxon>Spermatophyta</taxon>
        <taxon>Magnoliopsida</taxon>
        <taxon>Liliopsida</taxon>
        <taxon>Asparagales</taxon>
        <taxon>Asparagaceae</taxon>
        <taxon>Asparagoideae</taxon>
        <taxon>Asparagus</taxon>
    </lineage>
</organism>
<evidence type="ECO:0000256" key="1">
    <source>
        <dbReference type="SAM" id="MobiDB-lite"/>
    </source>
</evidence>
<proteinExistence type="predicted"/>
<feature type="compositionally biased region" description="Basic and acidic residues" evidence="1">
    <location>
        <begin position="251"/>
        <end position="268"/>
    </location>
</feature>
<dbReference type="GO" id="GO:0005663">
    <property type="term" value="C:DNA replication factor C complex"/>
    <property type="evidence" value="ECO:0007669"/>
    <property type="project" value="TreeGrafter"/>
</dbReference>
<dbReference type="OrthoDB" id="761538at2759"/>
<dbReference type="AlphaFoldDB" id="A0A5P1EMB1"/>
<dbReference type="Pfam" id="PF22534">
    <property type="entry name" value="RFC_C"/>
    <property type="match status" value="1"/>
</dbReference>
<dbReference type="GO" id="GO:0003677">
    <property type="term" value="F:DNA binding"/>
    <property type="evidence" value="ECO:0007669"/>
    <property type="project" value="InterPro"/>
</dbReference>
<dbReference type="OMA" id="NETWFGC"/>
<dbReference type="PANTHER" id="PTHR11669:SF25">
    <property type="entry name" value="OS02G0704966 PROTEIN"/>
    <property type="match status" value="1"/>
</dbReference>
<dbReference type="GO" id="GO:0003689">
    <property type="term" value="F:DNA clamp loader activity"/>
    <property type="evidence" value="ECO:0007669"/>
    <property type="project" value="TreeGrafter"/>
</dbReference>
<dbReference type="Proteomes" id="UP000243459">
    <property type="component" value="Chromosome 6"/>
</dbReference>
<feature type="compositionally biased region" description="Polar residues" evidence="1">
    <location>
        <begin position="37"/>
        <end position="46"/>
    </location>
</feature>
<dbReference type="SUPFAM" id="SSF48019">
    <property type="entry name" value="post-AAA+ oligomerization domain-like"/>
    <property type="match status" value="1"/>
</dbReference>
<gene>
    <name evidence="2" type="ORF">A4U43_C06F6440</name>
</gene>
<dbReference type="Gramene" id="ONK66317">
    <property type="protein sequence ID" value="ONK66317"/>
    <property type="gene ID" value="A4U43_C06F6440"/>
</dbReference>
<dbReference type="GO" id="GO:0006261">
    <property type="term" value="P:DNA-templated DNA replication"/>
    <property type="evidence" value="ECO:0007669"/>
    <property type="project" value="TreeGrafter"/>
</dbReference>
<dbReference type="InterPro" id="IPR027417">
    <property type="entry name" value="P-loop_NTPase"/>
</dbReference>
<evidence type="ECO:0000313" key="2">
    <source>
        <dbReference type="EMBL" id="ONK66317.1"/>
    </source>
</evidence>
<dbReference type="FunFam" id="1.20.272.10:FF:000022">
    <property type="entry name" value="Replication factor C subunit 3"/>
    <property type="match status" value="1"/>
</dbReference>
<feature type="compositionally biased region" description="Basic residues" evidence="1">
    <location>
        <begin position="222"/>
        <end position="231"/>
    </location>
</feature>
<sequence length="848" mass="95685">MLRQNLRPRSIPEKSERFWLISWSLRTKMAPAMGNPSRPNGSSLIRPSSRHKRSGYEPSDTETEWQESPWHDGLLVSNRSKTPNPARIDNPISNRSQTPDPTRATAPSNRSQRPTSKEDKDNSANRTSRRSPSDRRRSKSPYKSITQGEDAAAYIGHPGLRRNTSPFKVSEHRNPSPFKGSLNCDTSPFKASEHGSKHISPYMSRREELYHKNDDLDGSSRKKDHRTPSRRQRSEDKGTHTQPQVGPNMKESSRKKFQELSRASERSNLHQSRSMSVPKLRTKEREGQVNSGAERRPSPLAKTIIHEENGGSYGNYTDEDINVKIANMKLSKPPSAGDILNQDTESVSLGDIFVSRDCTNLHKGSANKGNKSAQRYSTFPESKNVVHQFNRGRGSFNQNRQVVSMSTVLSQANTSSSSAFDRTFGSKLSESSGKLSGSLKKITAIRQRSQADTWLSCVRRGGSCAKSKSLDSREVDEASFIERALVVEELRPSWAVKHRPLSLSKFICHKQQAKYLKELISHDNFPHILFKGLSGSGKKSLITALLHEIFGDSLKTSDDLRHFQVQETTPMQISVPVTSSPHHVELNLKSESKNARYALMALVKEITSDHALAPEVSDVSLKADYKVVILHEVDKVADSVQHLIKWIMDRYTEACKIILCCEDDASILNSVKTRCKFISVDPPVTNEIMEVLIDIAKKENLELSTSFAARIASKSKHNLRRAIMALEACRAHNYPFNDSQPIPVGWEEVVVEVAEEILADPSTKSLFFIRGKFQKLLVEFVHPKLILQKLVEQFLKRVEASIKRELYYWHAYYEKRLPVGIGALLKLEEFVAKFMSIYRKSSSAPQFV</sequence>
<dbReference type="EMBL" id="CM007386">
    <property type="protein sequence ID" value="ONK66317.1"/>
    <property type="molecule type" value="Genomic_DNA"/>
</dbReference>
<feature type="compositionally biased region" description="Polar residues" evidence="1">
    <location>
        <begin position="91"/>
        <end position="114"/>
    </location>
</feature>
<feature type="region of interest" description="Disordered" evidence="1">
    <location>
        <begin position="30"/>
        <end position="302"/>
    </location>
</feature>
<dbReference type="Gene3D" id="1.10.8.60">
    <property type="match status" value="1"/>
</dbReference>
<dbReference type="Pfam" id="PF13177">
    <property type="entry name" value="DNA_pol3_delta2"/>
    <property type="match status" value="1"/>
</dbReference>
<dbReference type="PANTHER" id="PTHR11669">
    <property type="entry name" value="REPLICATION FACTOR C / DNA POLYMERASE III GAMMA-TAU SUBUNIT"/>
    <property type="match status" value="1"/>
</dbReference>